<proteinExistence type="predicted"/>
<dbReference type="EMBL" id="VSRR010016336">
    <property type="protein sequence ID" value="MPC59185.1"/>
    <property type="molecule type" value="Genomic_DNA"/>
</dbReference>
<organism evidence="2 3">
    <name type="scientific">Portunus trituberculatus</name>
    <name type="common">Swimming crab</name>
    <name type="synonym">Neptunus trituberculatus</name>
    <dbReference type="NCBI Taxonomy" id="210409"/>
    <lineage>
        <taxon>Eukaryota</taxon>
        <taxon>Metazoa</taxon>
        <taxon>Ecdysozoa</taxon>
        <taxon>Arthropoda</taxon>
        <taxon>Crustacea</taxon>
        <taxon>Multicrustacea</taxon>
        <taxon>Malacostraca</taxon>
        <taxon>Eumalacostraca</taxon>
        <taxon>Eucarida</taxon>
        <taxon>Decapoda</taxon>
        <taxon>Pleocyemata</taxon>
        <taxon>Brachyura</taxon>
        <taxon>Eubrachyura</taxon>
        <taxon>Portunoidea</taxon>
        <taxon>Portunidae</taxon>
        <taxon>Portuninae</taxon>
        <taxon>Portunus</taxon>
    </lineage>
</organism>
<dbReference type="Proteomes" id="UP000324222">
    <property type="component" value="Unassembled WGS sequence"/>
</dbReference>
<evidence type="ECO:0000313" key="2">
    <source>
        <dbReference type="EMBL" id="MPC59185.1"/>
    </source>
</evidence>
<name>A0A5B7GNV3_PORTR</name>
<protein>
    <submittedName>
        <fullName evidence="2">Uncharacterized protein</fullName>
    </submittedName>
</protein>
<accession>A0A5B7GNV3</accession>
<feature type="region of interest" description="Disordered" evidence="1">
    <location>
        <begin position="121"/>
        <end position="149"/>
    </location>
</feature>
<comment type="caution">
    <text evidence="2">The sequence shown here is derived from an EMBL/GenBank/DDBJ whole genome shotgun (WGS) entry which is preliminary data.</text>
</comment>
<reference evidence="2 3" key="1">
    <citation type="submission" date="2019-05" db="EMBL/GenBank/DDBJ databases">
        <title>Another draft genome of Portunus trituberculatus and its Hox gene families provides insights of decapod evolution.</title>
        <authorList>
            <person name="Jeong J.-H."/>
            <person name="Song I."/>
            <person name="Kim S."/>
            <person name="Choi T."/>
            <person name="Kim D."/>
            <person name="Ryu S."/>
            <person name="Kim W."/>
        </authorList>
    </citation>
    <scope>NUCLEOTIDE SEQUENCE [LARGE SCALE GENOMIC DNA]</scope>
    <source>
        <tissue evidence="2">Muscle</tissue>
    </source>
</reference>
<gene>
    <name evidence="2" type="ORF">E2C01_053203</name>
</gene>
<dbReference type="AlphaFoldDB" id="A0A5B7GNV3"/>
<evidence type="ECO:0000256" key="1">
    <source>
        <dbReference type="SAM" id="MobiDB-lite"/>
    </source>
</evidence>
<sequence>MGSERWPQEVQKVGSVVGVLRSTYPSRPPVPQPPRLTRVYLRRAEGDEWLLVWEIGPEAPCSALVTSALTALLVPGVSGVVMHKDKSTCGVCLAKDPLRARPGVAVCPALLALPAPHRCGSRDVSPDELSAPGVTHPPHVASAQDKKLR</sequence>
<keyword evidence="3" id="KW-1185">Reference proteome</keyword>
<evidence type="ECO:0000313" key="3">
    <source>
        <dbReference type="Proteomes" id="UP000324222"/>
    </source>
</evidence>